<feature type="binding site" evidence="8">
    <location>
        <position position="61"/>
    </location>
    <ligand>
        <name>Zn(2+)</name>
        <dbReference type="ChEBI" id="CHEBI:29105"/>
    </ligand>
</feature>
<feature type="compositionally biased region" description="Basic and acidic residues" evidence="9">
    <location>
        <begin position="251"/>
        <end position="273"/>
    </location>
</feature>
<evidence type="ECO:0000313" key="12">
    <source>
        <dbReference type="EnsemblMetazoa" id="SCAU010357-PA"/>
    </source>
</evidence>
<reference evidence="12" key="1">
    <citation type="submission" date="2020-05" db="UniProtKB">
        <authorList>
            <consortium name="EnsemblMetazoa"/>
        </authorList>
    </citation>
    <scope>IDENTIFICATION</scope>
    <source>
        <strain evidence="12">USDA</strain>
    </source>
</reference>
<feature type="binding site" evidence="8">
    <location>
        <position position="11"/>
    </location>
    <ligand>
        <name>Zn(2+)</name>
        <dbReference type="ChEBI" id="CHEBI:29105"/>
    </ligand>
</feature>
<feature type="domain" description="C2H2-type" evidence="10">
    <location>
        <begin position="373"/>
        <end position="406"/>
    </location>
</feature>
<dbReference type="AlphaFoldDB" id="A0A1I8PR78"/>
<dbReference type="GO" id="GO:0005634">
    <property type="term" value="C:nucleus"/>
    <property type="evidence" value="ECO:0007669"/>
    <property type="project" value="UniProtKB-SubCell"/>
</dbReference>
<evidence type="ECO:0000313" key="13">
    <source>
        <dbReference type="Proteomes" id="UP000095300"/>
    </source>
</evidence>
<keyword evidence="6" id="KW-0539">Nucleus</keyword>
<evidence type="ECO:0000256" key="1">
    <source>
        <dbReference type="ARBA" id="ARBA00004123"/>
    </source>
</evidence>
<evidence type="ECO:0000259" key="11">
    <source>
        <dbReference type="PROSITE" id="PS51915"/>
    </source>
</evidence>
<evidence type="ECO:0000256" key="8">
    <source>
        <dbReference type="PROSITE-ProRule" id="PRU01263"/>
    </source>
</evidence>
<feature type="domain" description="C2H2-type" evidence="10">
    <location>
        <begin position="286"/>
        <end position="313"/>
    </location>
</feature>
<dbReference type="SMART" id="SM00868">
    <property type="entry name" value="zf-AD"/>
    <property type="match status" value="1"/>
</dbReference>
<dbReference type="Pfam" id="PF00096">
    <property type="entry name" value="zf-C2H2"/>
    <property type="match status" value="2"/>
</dbReference>
<keyword evidence="5 8" id="KW-0862">Zinc</keyword>
<dbReference type="SUPFAM" id="SSF57716">
    <property type="entry name" value="Glucocorticoid receptor-like (DNA-binding domain)"/>
    <property type="match status" value="1"/>
</dbReference>
<dbReference type="OrthoDB" id="7773830at2759"/>
<evidence type="ECO:0008006" key="14">
    <source>
        <dbReference type="Google" id="ProtNLM"/>
    </source>
</evidence>
<evidence type="ECO:0000256" key="3">
    <source>
        <dbReference type="ARBA" id="ARBA00022737"/>
    </source>
</evidence>
<evidence type="ECO:0000256" key="7">
    <source>
        <dbReference type="PROSITE-ProRule" id="PRU00042"/>
    </source>
</evidence>
<comment type="subcellular location">
    <subcellularLocation>
        <location evidence="1">Nucleus</location>
    </subcellularLocation>
</comment>
<dbReference type="PROSITE" id="PS50157">
    <property type="entry name" value="ZINC_FINGER_C2H2_2"/>
    <property type="match status" value="5"/>
</dbReference>
<dbReference type="InterPro" id="IPR036236">
    <property type="entry name" value="Znf_C2H2_sf"/>
</dbReference>
<feature type="binding site" evidence="8">
    <location>
        <position position="14"/>
    </location>
    <ligand>
        <name>Zn(2+)</name>
        <dbReference type="ChEBI" id="CHEBI:29105"/>
    </ligand>
</feature>
<dbReference type="SMART" id="SM00355">
    <property type="entry name" value="ZnF_C2H2"/>
    <property type="match status" value="6"/>
</dbReference>
<evidence type="ECO:0000256" key="5">
    <source>
        <dbReference type="ARBA" id="ARBA00022833"/>
    </source>
</evidence>
<dbReference type="SUPFAM" id="SSF57667">
    <property type="entry name" value="beta-beta-alpha zinc fingers"/>
    <property type="match status" value="2"/>
</dbReference>
<evidence type="ECO:0000259" key="10">
    <source>
        <dbReference type="PROSITE" id="PS50157"/>
    </source>
</evidence>
<protein>
    <recommendedName>
        <fullName evidence="14">Protein krueppel</fullName>
    </recommendedName>
</protein>
<dbReference type="GO" id="GO:0001228">
    <property type="term" value="F:DNA-binding transcription activator activity, RNA polymerase II-specific"/>
    <property type="evidence" value="ECO:0007669"/>
    <property type="project" value="TreeGrafter"/>
</dbReference>
<name>A0A1I8PR78_STOCA</name>
<keyword evidence="4 7" id="KW-0863">Zinc-finger</keyword>
<evidence type="ECO:0000256" key="2">
    <source>
        <dbReference type="ARBA" id="ARBA00022723"/>
    </source>
</evidence>
<sequence length="503" mass="59337">MDLENQFKPLCRICMHPFPIINWDEELYDFSGTSYKNCFYKYTNLEKIDMDPFPQLLCGVCAADLQSFHFMIEKAIESHKMFEKQWEFYVDNNLEHNYQTEVYLENDPNSTLIEHPDDQVAENVEIIENIKATPPPQTQTIFVVKKEPQKSVVKIQSQPEKYSIKGLLEMEIDIDDKEFEHLAETVLNREQLLSLEEALIKETKFIEMEFQFDGRRKKNQNNFENNKTLELEELENDADDTASLHSHRFGTKSDDENTHHIESVGDATNDKQEKRPRKKRKYPPPAMCSYCSKLIYKPSHIKHHEAIHHADRARDKVCNVCGFKTFTLHSLKNHMRTHDRNREKTFKCEFCDKAFFNRGACNVHRRLHLGLMIKCTLCPKEYSRQIDLDKHMVSHSHTALHSGESKFKKKKVQCKICNKIMNSNCFAAHRAAHLNEPMMKCILCQKDYFNRTSCMKHMRTIHKRTDKCEDIIYYYVKYKPRLTSLLREQQELATPVAVSESNY</sequence>
<dbReference type="GO" id="GO:0000978">
    <property type="term" value="F:RNA polymerase II cis-regulatory region sequence-specific DNA binding"/>
    <property type="evidence" value="ECO:0007669"/>
    <property type="project" value="TreeGrafter"/>
</dbReference>
<organism evidence="12 13">
    <name type="scientific">Stomoxys calcitrans</name>
    <name type="common">Stable fly</name>
    <name type="synonym">Conops calcitrans</name>
    <dbReference type="NCBI Taxonomy" id="35570"/>
    <lineage>
        <taxon>Eukaryota</taxon>
        <taxon>Metazoa</taxon>
        <taxon>Ecdysozoa</taxon>
        <taxon>Arthropoda</taxon>
        <taxon>Hexapoda</taxon>
        <taxon>Insecta</taxon>
        <taxon>Pterygota</taxon>
        <taxon>Neoptera</taxon>
        <taxon>Endopterygota</taxon>
        <taxon>Diptera</taxon>
        <taxon>Brachycera</taxon>
        <taxon>Muscomorpha</taxon>
        <taxon>Muscoidea</taxon>
        <taxon>Muscidae</taxon>
        <taxon>Stomoxys</taxon>
    </lineage>
</organism>
<dbReference type="InterPro" id="IPR013087">
    <property type="entry name" value="Znf_C2H2_type"/>
</dbReference>
<dbReference type="InterPro" id="IPR012934">
    <property type="entry name" value="Znf_AD"/>
</dbReference>
<evidence type="ECO:0000256" key="9">
    <source>
        <dbReference type="SAM" id="MobiDB-lite"/>
    </source>
</evidence>
<dbReference type="Proteomes" id="UP000095300">
    <property type="component" value="Unassembled WGS sequence"/>
</dbReference>
<dbReference type="Gene3D" id="3.30.160.60">
    <property type="entry name" value="Classic Zinc Finger"/>
    <property type="match status" value="3"/>
</dbReference>
<dbReference type="GO" id="GO:0008270">
    <property type="term" value="F:zinc ion binding"/>
    <property type="evidence" value="ECO:0007669"/>
    <property type="project" value="UniProtKB-UniRule"/>
</dbReference>
<feature type="binding site" evidence="8">
    <location>
        <position position="58"/>
    </location>
    <ligand>
        <name>Zn(2+)</name>
        <dbReference type="ChEBI" id="CHEBI:29105"/>
    </ligand>
</feature>
<dbReference type="STRING" id="35570.A0A1I8PR78"/>
<feature type="domain" description="C2H2-type" evidence="10">
    <location>
        <begin position="316"/>
        <end position="343"/>
    </location>
</feature>
<feature type="domain" description="ZAD" evidence="11">
    <location>
        <begin position="9"/>
        <end position="85"/>
    </location>
</feature>
<keyword evidence="3" id="KW-0677">Repeat</keyword>
<evidence type="ECO:0000256" key="6">
    <source>
        <dbReference type="ARBA" id="ARBA00023242"/>
    </source>
</evidence>
<dbReference type="PROSITE" id="PS00028">
    <property type="entry name" value="ZINC_FINGER_C2H2_1"/>
    <property type="match status" value="4"/>
</dbReference>
<dbReference type="PROSITE" id="PS51915">
    <property type="entry name" value="ZAD"/>
    <property type="match status" value="1"/>
</dbReference>
<feature type="region of interest" description="Disordered" evidence="9">
    <location>
        <begin position="238"/>
        <end position="284"/>
    </location>
</feature>
<feature type="domain" description="C2H2-type" evidence="10">
    <location>
        <begin position="439"/>
        <end position="467"/>
    </location>
</feature>
<feature type="domain" description="C2H2-type" evidence="10">
    <location>
        <begin position="346"/>
        <end position="373"/>
    </location>
</feature>
<dbReference type="KEGG" id="scac:106083024"/>
<keyword evidence="13" id="KW-1185">Reference proteome</keyword>
<accession>A0A1I8PR78</accession>
<dbReference type="PANTHER" id="PTHR24376:SF235">
    <property type="entry name" value="C2H2-TYPE DOMAIN-CONTAINING PROTEIN"/>
    <property type="match status" value="1"/>
</dbReference>
<gene>
    <name evidence="12" type="primary">106083024</name>
</gene>
<keyword evidence="2 8" id="KW-0479">Metal-binding</keyword>
<proteinExistence type="predicted"/>
<dbReference type="VEuPathDB" id="VectorBase:SCAU010357"/>
<dbReference type="PANTHER" id="PTHR24376">
    <property type="entry name" value="ZINC FINGER PROTEIN"/>
    <property type="match status" value="1"/>
</dbReference>
<dbReference type="EnsemblMetazoa" id="SCAU010357-RA">
    <property type="protein sequence ID" value="SCAU010357-PA"/>
    <property type="gene ID" value="SCAU010357"/>
</dbReference>
<evidence type="ECO:0000256" key="4">
    <source>
        <dbReference type="ARBA" id="ARBA00022771"/>
    </source>
</evidence>